<feature type="repeat" description="CXXCXGXG motif" evidence="11">
    <location>
        <begin position="217"/>
        <end position="224"/>
    </location>
</feature>
<evidence type="ECO:0000259" key="14">
    <source>
        <dbReference type="PROSITE" id="PS50076"/>
    </source>
</evidence>
<dbReference type="InterPro" id="IPR012724">
    <property type="entry name" value="DnaJ"/>
</dbReference>
<feature type="region of interest" description="Disordered" evidence="13">
    <location>
        <begin position="34"/>
        <end position="68"/>
    </location>
</feature>
<feature type="compositionally biased region" description="Basic and acidic residues" evidence="13">
    <location>
        <begin position="48"/>
        <end position="57"/>
    </location>
</feature>
<sequence>MSQREWVEKDYYAELGVSKSATQDEIRKAYRKLARENHPDSNPGNAAAEDKFKRISEANDVIGDPARRKEYDAFRDQVTSGGFSGFAPGGGGRYTASGGDFDINDLFGGGGPAGGAGGFSDLFGGLFNQARPGGGEAGRGRAQRPRGGQDVETALTLSFREAALGETVQIKLSSASPCLICHGSGAKPGTSPKVCGTCHGAGVTQRTQGAFGFAEPCTDCGGTGSKIDDPCTECAGSGVTDRTRTINVKVPAGVSDGQRIRLSGQGEAGFRGAPSGDLYVTVTVQKDQVFDRDGADLLVDLPVSYPELVRGAQVSVPTLTGRVTVKIPAGSRDGQILRVRGRGIARKSGTGDLKVTLRVATPPAGMAEAELAAYDDALRAAGFDPRSGWAGSA</sequence>
<dbReference type="Gene3D" id="2.10.230.10">
    <property type="entry name" value="Heat shock protein DnaJ, cysteine-rich domain"/>
    <property type="match status" value="1"/>
</dbReference>
<feature type="region of interest" description="Disordered" evidence="13">
    <location>
        <begin position="130"/>
        <end position="149"/>
    </location>
</feature>
<dbReference type="Pfam" id="PF00684">
    <property type="entry name" value="DnaJ_CXXCXGXG"/>
    <property type="match status" value="1"/>
</dbReference>
<dbReference type="PROSITE" id="PS51188">
    <property type="entry name" value="ZF_CR"/>
    <property type="match status" value="1"/>
</dbReference>
<dbReference type="InterPro" id="IPR001305">
    <property type="entry name" value="HSP_DnaJ_Cys-rich_dom"/>
</dbReference>
<dbReference type="GO" id="GO:0051082">
    <property type="term" value="F:unfolded protein binding"/>
    <property type="evidence" value="ECO:0007669"/>
    <property type="project" value="UniProtKB-UniRule"/>
</dbReference>
<comment type="cofactor">
    <cofactor evidence="11">
        <name>Zn(2+)</name>
        <dbReference type="ChEBI" id="CHEBI:29105"/>
    </cofactor>
    <text evidence="11">Binds 2 Zn(2+) ions per monomer.</text>
</comment>
<feature type="binding site" evidence="11">
    <location>
        <position position="181"/>
    </location>
    <ligand>
        <name>Zn(2+)</name>
        <dbReference type="ChEBI" id="CHEBI:29105"/>
        <label>1</label>
    </ligand>
</feature>
<keyword evidence="4 11" id="KW-0677">Repeat</keyword>
<proteinExistence type="inferred from homology"/>
<feature type="zinc finger region" description="CR-type" evidence="12">
    <location>
        <begin position="165"/>
        <end position="243"/>
    </location>
</feature>
<feature type="repeat" description="CXXCXGXG motif" evidence="11">
    <location>
        <begin position="231"/>
        <end position="238"/>
    </location>
</feature>
<evidence type="ECO:0000256" key="8">
    <source>
        <dbReference type="ARBA" id="ARBA00023186"/>
    </source>
</evidence>
<comment type="subcellular location">
    <subcellularLocation>
        <location evidence="11">Cytoplasm</location>
    </subcellularLocation>
</comment>
<evidence type="ECO:0000256" key="12">
    <source>
        <dbReference type="PROSITE-ProRule" id="PRU00546"/>
    </source>
</evidence>
<evidence type="ECO:0000256" key="5">
    <source>
        <dbReference type="ARBA" id="ARBA00022771"/>
    </source>
</evidence>
<comment type="subunit">
    <text evidence="11">Homodimer.</text>
</comment>
<feature type="binding site" evidence="11">
    <location>
        <position position="231"/>
    </location>
    <ligand>
        <name>Zn(2+)</name>
        <dbReference type="ChEBI" id="CHEBI:29105"/>
        <label>1</label>
    </ligand>
</feature>
<keyword evidence="2 11" id="KW-0235">DNA replication</keyword>
<dbReference type="SUPFAM" id="SSF57938">
    <property type="entry name" value="DnaJ/Hsp40 cysteine-rich domain"/>
    <property type="match status" value="1"/>
</dbReference>
<feature type="domain" description="J" evidence="14">
    <location>
        <begin position="10"/>
        <end position="75"/>
    </location>
</feature>
<gene>
    <name evidence="11 16" type="primary">dnaJ</name>
    <name evidence="16" type="ORF">R3P82_07010</name>
</gene>
<dbReference type="InterPro" id="IPR036869">
    <property type="entry name" value="J_dom_sf"/>
</dbReference>
<feature type="binding site" evidence="11">
    <location>
        <position position="178"/>
    </location>
    <ligand>
        <name>Zn(2+)</name>
        <dbReference type="ChEBI" id="CHEBI:29105"/>
        <label>1</label>
    </ligand>
</feature>
<dbReference type="Pfam" id="PF01556">
    <property type="entry name" value="DnaJ_C"/>
    <property type="match status" value="1"/>
</dbReference>
<feature type="binding site" evidence="11">
    <location>
        <position position="198"/>
    </location>
    <ligand>
        <name>Zn(2+)</name>
        <dbReference type="ChEBI" id="CHEBI:29105"/>
        <label>2</label>
    </ligand>
</feature>
<dbReference type="Proteomes" id="UP001185873">
    <property type="component" value="Unassembled WGS sequence"/>
</dbReference>
<dbReference type="InterPro" id="IPR008971">
    <property type="entry name" value="HSP40/DnaJ_pept-bd"/>
</dbReference>
<dbReference type="Pfam" id="PF00226">
    <property type="entry name" value="DnaJ"/>
    <property type="match status" value="1"/>
</dbReference>
<dbReference type="EMBL" id="JAWLKJ010000001">
    <property type="protein sequence ID" value="MDV6298863.1"/>
    <property type="molecule type" value="Genomic_DNA"/>
</dbReference>
<feature type="domain" description="CR-type" evidence="15">
    <location>
        <begin position="165"/>
        <end position="243"/>
    </location>
</feature>
<dbReference type="NCBIfam" id="NF010872">
    <property type="entry name" value="PRK14279.1"/>
    <property type="match status" value="1"/>
</dbReference>
<dbReference type="GO" id="GO:0005524">
    <property type="term" value="F:ATP binding"/>
    <property type="evidence" value="ECO:0007669"/>
    <property type="project" value="InterPro"/>
</dbReference>
<protein>
    <recommendedName>
        <fullName evidence="10 11">Chaperone protein DnaJ</fullName>
    </recommendedName>
</protein>
<evidence type="ECO:0000256" key="9">
    <source>
        <dbReference type="ARBA" id="ARBA00061004"/>
    </source>
</evidence>
<feature type="binding site" evidence="11">
    <location>
        <position position="217"/>
    </location>
    <ligand>
        <name>Zn(2+)</name>
        <dbReference type="ChEBI" id="CHEBI:29105"/>
        <label>2</label>
    </ligand>
</feature>
<reference evidence="16" key="1">
    <citation type="submission" date="2023-10" db="EMBL/GenBank/DDBJ databases">
        <title>Development of a sustainable strategy for remediation of hydrocarbon-contaminated territories based on the waste exchange concept.</title>
        <authorList>
            <person name="Krivoruchko A."/>
        </authorList>
    </citation>
    <scope>NUCLEOTIDE SEQUENCE</scope>
    <source>
        <strain evidence="16">IEGM 1175</strain>
    </source>
</reference>
<dbReference type="AlphaFoldDB" id="A0AAE4QXC4"/>
<dbReference type="Gene3D" id="2.60.260.20">
    <property type="entry name" value="Urease metallochaperone UreE, N-terminal domain"/>
    <property type="match status" value="2"/>
</dbReference>
<keyword evidence="6 11" id="KW-0862">Zinc</keyword>
<evidence type="ECO:0000256" key="7">
    <source>
        <dbReference type="ARBA" id="ARBA00023016"/>
    </source>
</evidence>
<evidence type="ECO:0000256" key="1">
    <source>
        <dbReference type="ARBA" id="ARBA00022490"/>
    </source>
</evidence>
<evidence type="ECO:0000256" key="11">
    <source>
        <dbReference type="HAMAP-Rule" id="MF_01152"/>
    </source>
</evidence>
<accession>A0AAE4QXC4</accession>
<keyword evidence="5 11" id="KW-0863">Zinc-finger</keyword>
<dbReference type="GO" id="GO:0008270">
    <property type="term" value="F:zinc ion binding"/>
    <property type="evidence" value="ECO:0007669"/>
    <property type="project" value="UniProtKB-UniRule"/>
</dbReference>
<evidence type="ECO:0000259" key="15">
    <source>
        <dbReference type="PROSITE" id="PS51188"/>
    </source>
</evidence>
<dbReference type="FunFam" id="2.10.230.10:FF:000002">
    <property type="entry name" value="Molecular chaperone DnaJ"/>
    <property type="match status" value="1"/>
</dbReference>
<dbReference type="CDD" id="cd06257">
    <property type="entry name" value="DnaJ"/>
    <property type="match status" value="1"/>
</dbReference>
<evidence type="ECO:0000256" key="10">
    <source>
        <dbReference type="ARBA" id="ARBA00067609"/>
    </source>
</evidence>
<dbReference type="GO" id="GO:0005737">
    <property type="term" value="C:cytoplasm"/>
    <property type="evidence" value="ECO:0007669"/>
    <property type="project" value="UniProtKB-SubCell"/>
</dbReference>
<keyword evidence="3 11" id="KW-0479">Metal-binding</keyword>
<evidence type="ECO:0000313" key="17">
    <source>
        <dbReference type="Proteomes" id="UP001185873"/>
    </source>
</evidence>
<evidence type="ECO:0000256" key="13">
    <source>
        <dbReference type="SAM" id="MobiDB-lite"/>
    </source>
</evidence>
<feature type="binding site" evidence="11">
    <location>
        <position position="234"/>
    </location>
    <ligand>
        <name>Zn(2+)</name>
        <dbReference type="ChEBI" id="CHEBI:29105"/>
        <label>1</label>
    </ligand>
</feature>
<comment type="similarity">
    <text evidence="9 11">Belongs to the DnaJ family.</text>
</comment>
<dbReference type="InterPro" id="IPR036410">
    <property type="entry name" value="HSP_DnaJ_Cys-rich_dom_sf"/>
</dbReference>
<feature type="binding site" evidence="11">
    <location>
        <position position="220"/>
    </location>
    <ligand>
        <name>Zn(2+)</name>
        <dbReference type="ChEBI" id="CHEBI:29105"/>
        <label>2</label>
    </ligand>
</feature>
<evidence type="ECO:0000256" key="2">
    <source>
        <dbReference type="ARBA" id="ARBA00022705"/>
    </source>
</evidence>
<evidence type="ECO:0000256" key="4">
    <source>
        <dbReference type="ARBA" id="ARBA00022737"/>
    </source>
</evidence>
<dbReference type="PROSITE" id="PS50076">
    <property type="entry name" value="DNAJ_2"/>
    <property type="match status" value="1"/>
</dbReference>
<dbReference type="PRINTS" id="PR00625">
    <property type="entry name" value="JDOMAIN"/>
</dbReference>
<evidence type="ECO:0000256" key="3">
    <source>
        <dbReference type="ARBA" id="ARBA00022723"/>
    </source>
</evidence>
<dbReference type="RefSeq" id="WP_317469260.1">
    <property type="nucleotide sequence ID" value="NZ_JAWLKJ010000001.1"/>
</dbReference>
<dbReference type="SMART" id="SM00271">
    <property type="entry name" value="DnaJ"/>
    <property type="match status" value="1"/>
</dbReference>
<dbReference type="InterPro" id="IPR001623">
    <property type="entry name" value="DnaJ_domain"/>
</dbReference>
<dbReference type="CDD" id="cd10747">
    <property type="entry name" value="DnaJ_C"/>
    <property type="match status" value="1"/>
</dbReference>
<comment type="function">
    <text evidence="11">Participates actively in the response to hyperosmotic and heat shock by preventing the aggregation of stress-denatured proteins and by disaggregating proteins, also in an autonomous, DnaK-independent fashion. Unfolded proteins bind initially to DnaJ; upon interaction with the DnaJ-bound protein, DnaK hydrolyzes its bound ATP, resulting in the formation of a stable complex. GrpE releases ADP from DnaK; ATP binding to DnaK triggers the release of the substrate protein, thus completing the reaction cycle. Several rounds of ATP-dependent interactions between DnaJ, DnaK and GrpE are required for fully efficient folding. Also involved, together with DnaK and GrpE, in the DNA replication of plasmids through activation of initiation proteins.</text>
</comment>
<dbReference type="PANTHER" id="PTHR43096:SF54">
    <property type="entry name" value="CHAPERONE PROTEIN DNAJ 1"/>
    <property type="match status" value="1"/>
</dbReference>
<dbReference type="SUPFAM" id="SSF46565">
    <property type="entry name" value="Chaperone J-domain"/>
    <property type="match status" value="1"/>
</dbReference>
<feature type="binding site" evidence="11">
    <location>
        <position position="195"/>
    </location>
    <ligand>
        <name>Zn(2+)</name>
        <dbReference type="ChEBI" id="CHEBI:29105"/>
        <label>2</label>
    </ligand>
</feature>
<feature type="repeat" description="CXXCXGXG motif" evidence="11">
    <location>
        <begin position="178"/>
        <end position="185"/>
    </location>
</feature>
<keyword evidence="8 11" id="KW-0143">Chaperone</keyword>
<dbReference type="HAMAP" id="MF_01152">
    <property type="entry name" value="DnaJ"/>
    <property type="match status" value="1"/>
</dbReference>
<dbReference type="Gene3D" id="1.10.287.110">
    <property type="entry name" value="DnaJ domain"/>
    <property type="match status" value="1"/>
</dbReference>
<dbReference type="GO" id="GO:0042026">
    <property type="term" value="P:protein refolding"/>
    <property type="evidence" value="ECO:0007669"/>
    <property type="project" value="TreeGrafter"/>
</dbReference>
<feature type="repeat" description="CXXCXGXG motif" evidence="11">
    <location>
        <begin position="195"/>
        <end position="202"/>
    </location>
</feature>
<evidence type="ECO:0000256" key="6">
    <source>
        <dbReference type="ARBA" id="ARBA00022833"/>
    </source>
</evidence>
<dbReference type="GO" id="GO:0009408">
    <property type="term" value="P:response to heat"/>
    <property type="evidence" value="ECO:0007669"/>
    <property type="project" value="InterPro"/>
</dbReference>
<comment type="caution">
    <text evidence="16">The sequence shown here is derived from an EMBL/GenBank/DDBJ whole genome shotgun (WGS) entry which is preliminary data.</text>
</comment>
<dbReference type="GO" id="GO:0006260">
    <property type="term" value="P:DNA replication"/>
    <property type="evidence" value="ECO:0007669"/>
    <property type="project" value="UniProtKB-KW"/>
</dbReference>
<name>A0AAE4QXC4_9ACTN</name>
<dbReference type="NCBIfam" id="NF008035">
    <property type="entry name" value="PRK10767.1"/>
    <property type="match status" value="1"/>
</dbReference>
<dbReference type="PANTHER" id="PTHR43096">
    <property type="entry name" value="DNAJ HOMOLOG 1, MITOCHONDRIAL-RELATED"/>
    <property type="match status" value="1"/>
</dbReference>
<dbReference type="SUPFAM" id="SSF49493">
    <property type="entry name" value="HSP40/DnaJ peptide-binding domain"/>
    <property type="match status" value="2"/>
</dbReference>
<keyword evidence="7 11" id="KW-0346">Stress response</keyword>
<dbReference type="GO" id="GO:0031072">
    <property type="term" value="F:heat shock protein binding"/>
    <property type="evidence" value="ECO:0007669"/>
    <property type="project" value="InterPro"/>
</dbReference>
<dbReference type="CDD" id="cd10719">
    <property type="entry name" value="DnaJ_zf"/>
    <property type="match status" value="1"/>
</dbReference>
<comment type="domain">
    <text evidence="11">The J domain is necessary and sufficient to stimulate DnaK ATPase activity. Zinc center 1 plays an important role in the autonomous, DnaK-independent chaperone activity of DnaJ. Zinc center 2 is essential for interaction with DnaK and for DnaJ activity.</text>
</comment>
<organism evidence="16 17">
    <name type="scientific">Dietzia maris</name>
    <dbReference type="NCBI Taxonomy" id="37915"/>
    <lineage>
        <taxon>Bacteria</taxon>
        <taxon>Bacillati</taxon>
        <taxon>Actinomycetota</taxon>
        <taxon>Actinomycetes</taxon>
        <taxon>Mycobacteriales</taxon>
        <taxon>Dietziaceae</taxon>
        <taxon>Dietzia</taxon>
    </lineage>
</organism>
<evidence type="ECO:0000313" key="16">
    <source>
        <dbReference type="EMBL" id="MDV6298863.1"/>
    </source>
</evidence>
<keyword evidence="1 11" id="KW-0963">Cytoplasm</keyword>
<dbReference type="InterPro" id="IPR002939">
    <property type="entry name" value="DnaJ_C"/>
</dbReference>